<dbReference type="OrthoDB" id="1933717at2759"/>
<organism evidence="4 5">
    <name type="scientific">Exophiala xenobiotica</name>
    <dbReference type="NCBI Taxonomy" id="348802"/>
    <lineage>
        <taxon>Eukaryota</taxon>
        <taxon>Fungi</taxon>
        <taxon>Dikarya</taxon>
        <taxon>Ascomycota</taxon>
        <taxon>Pezizomycotina</taxon>
        <taxon>Eurotiomycetes</taxon>
        <taxon>Chaetothyriomycetidae</taxon>
        <taxon>Chaetothyriales</taxon>
        <taxon>Herpotrichiellaceae</taxon>
        <taxon>Exophiala</taxon>
    </lineage>
</organism>
<reference evidence="4 5" key="1">
    <citation type="submission" date="2015-01" db="EMBL/GenBank/DDBJ databases">
        <title>The Genome Sequence of Exophiala xenobiotica CBS118157.</title>
        <authorList>
            <consortium name="The Broad Institute Genomics Platform"/>
            <person name="Cuomo C."/>
            <person name="de Hoog S."/>
            <person name="Gorbushina A."/>
            <person name="Stielow B."/>
            <person name="Teixiera M."/>
            <person name="Abouelleil A."/>
            <person name="Chapman S.B."/>
            <person name="Priest M."/>
            <person name="Young S.K."/>
            <person name="Wortman J."/>
            <person name="Nusbaum C."/>
            <person name="Birren B."/>
        </authorList>
    </citation>
    <scope>NUCLEOTIDE SEQUENCE [LARGE SCALE GENOMIC DNA]</scope>
    <source>
        <strain evidence="4 5">CBS 118157</strain>
    </source>
</reference>
<dbReference type="HOGENOM" id="CLU_010194_8_0_1"/>
<keyword evidence="5" id="KW-1185">Reference proteome</keyword>
<accession>A0A0D2FP63</accession>
<evidence type="ECO:0000313" key="4">
    <source>
        <dbReference type="EMBL" id="KIW61804.1"/>
    </source>
</evidence>
<dbReference type="RefSeq" id="XP_013322388.1">
    <property type="nucleotide sequence ID" value="XM_013466934.1"/>
</dbReference>
<protein>
    <submittedName>
        <fullName evidence="4">Uncharacterized protein</fullName>
    </submittedName>
</protein>
<dbReference type="PANTHER" id="PTHR42760:SF37">
    <property type="entry name" value="CLAVALDEHYDE DEHYDROGENASE"/>
    <property type="match status" value="1"/>
</dbReference>
<comment type="similarity">
    <text evidence="1">Belongs to the short-chain dehydrogenases/reductases (SDR) family.</text>
</comment>
<keyword evidence="3" id="KW-1133">Transmembrane helix</keyword>
<dbReference type="STRING" id="348802.A0A0D2FP63"/>
<dbReference type="PANTHER" id="PTHR42760">
    <property type="entry name" value="SHORT-CHAIN DEHYDROGENASES/REDUCTASES FAMILY MEMBER"/>
    <property type="match status" value="1"/>
</dbReference>
<gene>
    <name evidence="4" type="ORF">PV05_01885</name>
</gene>
<dbReference type="Pfam" id="PF00106">
    <property type="entry name" value="adh_short"/>
    <property type="match status" value="1"/>
</dbReference>
<dbReference type="InterPro" id="IPR036291">
    <property type="entry name" value="NAD(P)-bd_dom_sf"/>
</dbReference>
<dbReference type="EMBL" id="KN847317">
    <property type="protein sequence ID" value="KIW61804.1"/>
    <property type="molecule type" value="Genomic_DNA"/>
</dbReference>
<dbReference type="PRINTS" id="PR00081">
    <property type="entry name" value="GDHRDH"/>
</dbReference>
<dbReference type="GO" id="GO:0016616">
    <property type="term" value="F:oxidoreductase activity, acting on the CH-OH group of donors, NAD or NADP as acceptor"/>
    <property type="evidence" value="ECO:0007669"/>
    <property type="project" value="TreeGrafter"/>
</dbReference>
<keyword evidence="3" id="KW-0812">Transmembrane</keyword>
<sequence>MENLPTDFFVTSSAYTPTAYRDQYPSIDPTTPALSQAGIAVIITGAAIVLVGRDARKLQATEDSLRKISGGGVGDTSTGTVECVSVPTDVADPRSAEKLFQVVKDRYGHADVLVNNAGVFSSTGPIASVDPSEWWRDFEVNVKRMFLVTRAFLRLLKGPTGTGAGTESRKKAWIVTMATGMATTGVFAGMSSYSISKLAALKVGEYVAAEYPNVSIVVLQPGVVMTDMVLEGFKRFALETPELVGGVGVWLSTEDARFLSGRFVSANWSADELKAREKDIVAGEGSEGYTGREVWLGAVSMRN</sequence>
<name>A0A0D2FP63_9EURO</name>
<dbReference type="Gene3D" id="3.40.50.720">
    <property type="entry name" value="NAD(P)-binding Rossmann-like Domain"/>
    <property type="match status" value="1"/>
</dbReference>
<feature type="transmembrane region" description="Helical" evidence="3">
    <location>
        <begin position="33"/>
        <end position="52"/>
    </location>
</feature>
<evidence type="ECO:0000256" key="1">
    <source>
        <dbReference type="ARBA" id="ARBA00006484"/>
    </source>
</evidence>
<dbReference type="InterPro" id="IPR002347">
    <property type="entry name" value="SDR_fam"/>
</dbReference>
<evidence type="ECO:0000256" key="2">
    <source>
        <dbReference type="ARBA" id="ARBA00023002"/>
    </source>
</evidence>
<dbReference type="AlphaFoldDB" id="A0A0D2FP63"/>
<keyword evidence="2" id="KW-0560">Oxidoreductase</keyword>
<dbReference type="GeneID" id="25323793"/>
<dbReference type="SUPFAM" id="SSF51735">
    <property type="entry name" value="NAD(P)-binding Rossmann-fold domains"/>
    <property type="match status" value="1"/>
</dbReference>
<proteinExistence type="inferred from homology"/>
<dbReference type="CDD" id="cd05233">
    <property type="entry name" value="SDR_c"/>
    <property type="match status" value="1"/>
</dbReference>
<dbReference type="Proteomes" id="UP000054342">
    <property type="component" value="Unassembled WGS sequence"/>
</dbReference>
<evidence type="ECO:0000313" key="5">
    <source>
        <dbReference type="Proteomes" id="UP000054342"/>
    </source>
</evidence>
<keyword evidence="3" id="KW-0472">Membrane</keyword>
<evidence type="ECO:0000256" key="3">
    <source>
        <dbReference type="SAM" id="Phobius"/>
    </source>
</evidence>